<protein>
    <submittedName>
        <fullName evidence="1">Predicted protein</fullName>
    </submittedName>
</protein>
<reference evidence="1 2" key="1">
    <citation type="journal article" date="2008" name="Nature">
        <title>The genome of Laccaria bicolor provides insights into mycorrhizal symbiosis.</title>
        <authorList>
            <person name="Martin F."/>
            <person name="Aerts A."/>
            <person name="Ahren D."/>
            <person name="Brun A."/>
            <person name="Danchin E.G.J."/>
            <person name="Duchaussoy F."/>
            <person name="Gibon J."/>
            <person name="Kohler A."/>
            <person name="Lindquist E."/>
            <person name="Pereda V."/>
            <person name="Salamov A."/>
            <person name="Shapiro H.J."/>
            <person name="Wuyts J."/>
            <person name="Blaudez D."/>
            <person name="Buee M."/>
            <person name="Brokstein P."/>
            <person name="Canbaeck B."/>
            <person name="Cohen D."/>
            <person name="Courty P.E."/>
            <person name="Coutinho P.M."/>
            <person name="Delaruelle C."/>
            <person name="Detter J.C."/>
            <person name="Deveau A."/>
            <person name="DiFazio S."/>
            <person name="Duplessis S."/>
            <person name="Fraissinet-Tachet L."/>
            <person name="Lucic E."/>
            <person name="Frey-Klett P."/>
            <person name="Fourrey C."/>
            <person name="Feussner I."/>
            <person name="Gay G."/>
            <person name="Grimwood J."/>
            <person name="Hoegger P.J."/>
            <person name="Jain P."/>
            <person name="Kilaru S."/>
            <person name="Labbe J."/>
            <person name="Lin Y.C."/>
            <person name="Legue V."/>
            <person name="Le Tacon F."/>
            <person name="Marmeisse R."/>
            <person name="Melayah D."/>
            <person name="Montanini B."/>
            <person name="Muratet M."/>
            <person name="Nehls U."/>
            <person name="Niculita-Hirzel H."/>
            <person name="Oudot-Le Secq M.P."/>
            <person name="Peter M."/>
            <person name="Quesneville H."/>
            <person name="Rajashekar B."/>
            <person name="Reich M."/>
            <person name="Rouhier N."/>
            <person name="Schmutz J."/>
            <person name="Yin T."/>
            <person name="Chalot M."/>
            <person name="Henrissat B."/>
            <person name="Kuees U."/>
            <person name="Lucas S."/>
            <person name="Van de Peer Y."/>
            <person name="Podila G.K."/>
            <person name="Polle A."/>
            <person name="Pukkila P.J."/>
            <person name="Richardson P.M."/>
            <person name="Rouze P."/>
            <person name="Sanders I.R."/>
            <person name="Stajich J.E."/>
            <person name="Tunlid A."/>
            <person name="Tuskan G."/>
            <person name="Grigoriev I.V."/>
        </authorList>
    </citation>
    <scope>NUCLEOTIDE SEQUENCE [LARGE SCALE GENOMIC DNA]</scope>
    <source>
        <strain evidence="2">S238N-H82 / ATCC MYA-4686</strain>
    </source>
</reference>
<dbReference type="RefSeq" id="XP_001884858.1">
    <property type="nucleotide sequence ID" value="XM_001884823.1"/>
</dbReference>
<accession>B0DLR0</accession>
<sequence length="226" mass="24332">MSNLWPVDSLREQKVNRPAADEPITGHQELNLTICQGFLKPPSETPGFYQKGGFLNSFTLSDGLVQLLRSSIIPKADFTLATVPFSMIVTSYSTPFLNPVFNLITLHCVPLEIIETHTSDTAGQTPLFCIHDEAQCSTPPPSAPTTPPHKALARAKSCAHGQAVGQGVLMGIAGTGISKDGRGPGNGICHLVGLEVSVVKYIPRSVLDTPAEGRLMGRVSYWLRDR</sequence>
<dbReference type="Proteomes" id="UP000001194">
    <property type="component" value="Unassembled WGS sequence"/>
</dbReference>
<dbReference type="EMBL" id="DS547118">
    <property type="protein sequence ID" value="EDR04339.1"/>
    <property type="molecule type" value="Genomic_DNA"/>
</dbReference>
<dbReference type="AlphaFoldDB" id="B0DLR0"/>
<dbReference type="InParanoid" id="B0DLR0"/>
<proteinExistence type="predicted"/>
<dbReference type="KEGG" id="lbc:LACBIDRAFT_330567"/>
<organism evidence="2">
    <name type="scientific">Laccaria bicolor (strain S238N-H82 / ATCC MYA-4686)</name>
    <name type="common">Bicoloured deceiver</name>
    <name type="synonym">Laccaria laccata var. bicolor</name>
    <dbReference type="NCBI Taxonomy" id="486041"/>
    <lineage>
        <taxon>Eukaryota</taxon>
        <taxon>Fungi</taxon>
        <taxon>Dikarya</taxon>
        <taxon>Basidiomycota</taxon>
        <taxon>Agaricomycotina</taxon>
        <taxon>Agaricomycetes</taxon>
        <taxon>Agaricomycetidae</taxon>
        <taxon>Agaricales</taxon>
        <taxon>Agaricineae</taxon>
        <taxon>Hydnangiaceae</taxon>
        <taxon>Laccaria</taxon>
    </lineage>
</organism>
<gene>
    <name evidence="1" type="ORF">LACBIDRAFT_330567</name>
</gene>
<evidence type="ECO:0000313" key="2">
    <source>
        <dbReference type="Proteomes" id="UP000001194"/>
    </source>
</evidence>
<keyword evidence="2" id="KW-1185">Reference proteome</keyword>
<dbReference type="GeneID" id="6080506"/>
<evidence type="ECO:0000313" key="1">
    <source>
        <dbReference type="EMBL" id="EDR04339.1"/>
    </source>
</evidence>
<dbReference type="HOGENOM" id="CLU_1224950_0_0_1"/>
<name>B0DLR0_LACBS</name>